<keyword evidence="1" id="KW-0472">Membrane</keyword>
<organism evidence="2 3">
    <name type="scientific">Nocardia albiluteola</name>
    <dbReference type="NCBI Taxonomy" id="2842303"/>
    <lineage>
        <taxon>Bacteria</taxon>
        <taxon>Bacillati</taxon>
        <taxon>Actinomycetota</taxon>
        <taxon>Actinomycetes</taxon>
        <taxon>Mycobacteriales</taxon>
        <taxon>Nocardiaceae</taxon>
        <taxon>Nocardia</taxon>
    </lineage>
</organism>
<accession>A0ABS6BB51</accession>
<feature type="transmembrane region" description="Helical" evidence="1">
    <location>
        <begin position="56"/>
        <end position="75"/>
    </location>
</feature>
<dbReference type="Proteomes" id="UP000733379">
    <property type="component" value="Unassembled WGS sequence"/>
</dbReference>
<keyword evidence="3" id="KW-1185">Reference proteome</keyword>
<feature type="transmembrane region" description="Helical" evidence="1">
    <location>
        <begin position="81"/>
        <end position="99"/>
    </location>
</feature>
<evidence type="ECO:0000313" key="2">
    <source>
        <dbReference type="EMBL" id="MBU3067020.1"/>
    </source>
</evidence>
<proteinExistence type="predicted"/>
<sequence>MARRRTGNVVFAGFAAAHAPGFLWWALLLAVAAFLIGALTGGRLHSRLGAHRGRHLYGAALTELILITAAWITTLATGQPYRGWSLAILITFLGTGLGLQNATARALAVPDLTTTVLTLTLTGIAADSVAAGGTNSKLGRRLIPIAAMFAGVAICSALVVHGHGPATLATAVFVLAAIVVSGRFAARSTRSWTARS</sequence>
<protein>
    <submittedName>
        <fullName evidence="2">DUF1275 domain-containing protein</fullName>
    </submittedName>
</protein>
<feature type="transmembrane region" description="Helical" evidence="1">
    <location>
        <begin position="142"/>
        <end position="160"/>
    </location>
</feature>
<dbReference type="InterPro" id="IPR010699">
    <property type="entry name" value="DUF1275"/>
</dbReference>
<comment type="caution">
    <text evidence="2">The sequence shown here is derived from an EMBL/GenBank/DDBJ whole genome shotgun (WGS) entry which is preliminary data.</text>
</comment>
<name>A0ABS6BB51_9NOCA</name>
<keyword evidence="1" id="KW-1133">Transmembrane helix</keyword>
<evidence type="ECO:0000313" key="3">
    <source>
        <dbReference type="Proteomes" id="UP000733379"/>
    </source>
</evidence>
<keyword evidence="1" id="KW-0812">Transmembrane</keyword>
<dbReference type="PANTHER" id="PTHR37488:SF2">
    <property type="entry name" value="DUF1275 DOMAIN-CONTAINING PROTEIN"/>
    <property type="match status" value="1"/>
</dbReference>
<dbReference type="PANTHER" id="PTHR37488">
    <property type="entry name" value="DUF1275 DOMAIN-CONTAINING PROTEIN"/>
    <property type="match status" value="1"/>
</dbReference>
<feature type="transmembrane region" description="Helical" evidence="1">
    <location>
        <begin position="166"/>
        <end position="186"/>
    </location>
</feature>
<dbReference type="Pfam" id="PF06912">
    <property type="entry name" value="DUF1275"/>
    <property type="match status" value="1"/>
</dbReference>
<evidence type="ECO:0000256" key="1">
    <source>
        <dbReference type="SAM" id="Phobius"/>
    </source>
</evidence>
<feature type="transmembrane region" description="Helical" evidence="1">
    <location>
        <begin position="22"/>
        <end position="44"/>
    </location>
</feature>
<dbReference type="EMBL" id="JAHKNI010000018">
    <property type="protein sequence ID" value="MBU3067020.1"/>
    <property type="molecule type" value="Genomic_DNA"/>
</dbReference>
<reference evidence="2 3" key="1">
    <citation type="submission" date="2021-06" db="EMBL/GenBank/DDBJ databases">
        <title>Actinomycetes sequencing.</title>
        <authorList>
            <person name="Shan Q."/>
        </authorList>
    </citation>
    <scope>NUCLEOTIDE SEQUENCE [LARGE SCALE GENOMIC DNA]</scope>
    <source>
        <strain evidence="2 3">NEAU-G5</strain>
    </source>
</reference>
<gene>
    <name evidence="2" type="ORF">KO481_36560</name>
</gene>